<evidence type="ECO:0000256" key="7">
    <source>
        <dbReference type="RuleBase" id="RU363032"/>
    </source>
</evidence>
<keyword evidence="5 7" id="KW-1133">Transmembrane helix</keyword>
<dbReference type="PANTHER" id="PTHR30193">
    <property type="entry name" value="ABC TRANSPORTER PERMEASE PROTEIN"/>
    <property type="match status" value="1"/>
</dbReference>
<accession>A0A2M8PAY2</accession>
<feature type="transmembrane region" description="Helical" evidence="7">
    <location>
        <begin position="278"/>
        <end position="301"/>
    </location>
</feature>
<evidence type="ECO:0000256" key="5">
    <source>
        <dbReference type="ARBA" id="ARBA00022989"/>
    </source>
</evidence>
<feature type="transmembrane region" description="Helical" evidence="7">
    <location>
        <begin position="21"/>
        <end position="52"/>
    </location>
</feature>
<keyword evidence="2 7" id="KW-0813">Transport</keyword>
<organism evidence="9 10">
    <name type="scientific">Candidatus Thermofonsia Clade 1 bacterium</name>
    <dbReference type="NCBI Taxonomy" id="2364210"/>
    <lineage>
        <taxon>Bacteria</taxon>
        <taxon>Bacillati</taxon>
        <taxon>Chloroflexota</taxon>
        <taxon>Candidatus Thermofontia</taxon>
        <taxon>Candidatus Thermofonsia Clade 1</taxon>
    </lineage>
</organism>
<feature type="transmembrane region" description="Helical" evidence="7">
    <location>
        <begin position="86"/>
        <end position="106"/>
    </location>
</feature>
<dbReference type="AlphaFoldDB" id="A0A2M8PAY2"/>
<dbReference type="GO" id="GO:0005886">
    <property type="term" value="C:plasma membrane"/>
    <property type="evidence" value="ECO:0007669"/>
    <property type="project" value="UniProtKB-SubCell"/>
</dbReference>
<keyword evidence="6 7" id="KW-0472">Membrane</keyword>
<feature type="transmembrane region" description="Helical" evidence="7">
    <location>
        <begin position="145"/>
        <end position="163"/>
    </location>
</feature>
<dbReference type="CDD" id="cd06261">
    <property type="entry name" value="TM_PBP2"/>
    <property type="match status" value="1"/>
</dbReference>
<dbReference type="PANTHER" id="PTHR30193:SF44">
    <property type="entry name" value="LACTOSE TRANSPORT SYSTEM PERMEASE PROTEIN LACF"/>
    <property type="match status" value="1"/>
</dbReference>
<feature type="transmembrane region" description="Helical" evidence="7">
    <location>
        <begin position="216"/>
        <end position="238"/>
    </location>
</feature>
<dbReference type="Gene3D" id="1.10.3720.10">
    <property type="entry name" value="MetI-like"/>
    <property type="match status" value="1"/>
</dbReference>
<comment type="caution">
    <text evidence="9">The sequence shown here is derived from an EMBL/GenBank/DDBJ whole genome shotgun (WGS) entry which is preliminary data.</text>
</comment>
<evidence type="ECO:0000256" key="4">
    <source>
        <dbReference type="ARBA" id="ARBA00022692"/>
    </source>
</evidence>
<dbReference type="InterPro" id="IPR051393">
    <property type="entry name" value="ABC_transporter_permease"/>
</dbReference>
<dbReference type="GO" id="GO:0055085">
    <property type="term" value="P:transmembrane transport"/>
    <property type="evidence" value="ECO:0007669"/>
    <property type="project" value="InterPro"/>
</dbReference>
<keyword evidence="4 7" id="KW-0812">Transmembrane</keyword>
<dbReference type="SUPFAM" id="SSF161098">
    <property type="entry name" value="MetI-like"/>
    <property type="match status" value="1"/>
</dbReference>
<evidence type="ECO:0000256" key="2">
    <source>
        <dbReference type="ARBA" id="ARBA00022448"/>
    </source>
</evidence>
<comment type="subcellular location">
    <subcellularLocation>
        <location evidence="1 7">Cell membrane</location>
        <topology evidence="1 7">Multi-pass membrane protein</topology>
    </subcellularLocation>
</comment>
<dbReference type="EMBL" id="PGTM01000291">
    <property type="protein sequence ID" value="PJF34716.1"/>
    <property type="molecule type" value="Genomic_DNA"/>
</dbReference>
<evidence type="ECO:0000256" key="6">
    <source>
        <dbReference type="ARBA" id="ARBA00023136"/>
    </source>
</evidence>
<evidence type="ECO:0000256" key="1">
    <source>
        <dbReference type="ARBA" id="ARBA00004651"/>
    </source>
</evidence>
<gene>
    <name evidence="9" type="ORF">CUN49_14245</name>
</gene>
<feature type="domain" description="ABC transmembrane type-1" evidence="8">
    <location>
        <begin position="81"/>
        <end position="297"/>
    </location>
</feature>
<evidence type="ECO:0000256" key="3">
    <source>
        <dbReference type="ARBA" id="ARBA00022475"/>
    </source>
</evidence>
<proteinExistence type="inferred from homology"/>
<dbReference type="InterPro" id="IPR000515">
    <property type="entry name" value="MetI-like"/>
</dbReference>
<evidence type="ECO:0000313" key="10">
    <source>
        <dbReference type="Proteomes" id="UP000229681"/>
    </source>
</evidence>
<evidence type="ECO:0000313" key="9">
    <source>
        <dbReference type="EMBL" id="PJF34716.1"/>
    </source>
</evidence>
<comment type="similarity">
    <text evidence="7">Belongs to the binding-protein-dependent transport system permease family.</text>
</comment>
<dbReference type="Pfam" id="PF00528">
    <property type="entry name" value="BPD_transp_1"/>
    <property type="match status" value="1"/>
</dbReference>
<feature type="transmembrane region" description="Helical" evidence="7">
    <location>
        <begin position="170"/>
        <end position="196"/>
    </location>
</feature>
<dbReference type="Proteomes" id="UP000229681">
    <property type="component" value="Unassembled WGS sequence"/>
</dbReference>
<evidence type="ECO:0000259" key="8">
    <source>
        <dbReference type="PROSITE" id="PS50928"/>
    </source>
</evidence>
<reference evidence="9 10" key="1">
    <citation type="submission" date="2017-11" db="EMBL/GenBank/DDBJ databases">
        <title>Evolution of Phototrophy in the Chloroflexi Phylum Driven by Horizontal Gene Transfer.</title>
        <authorList>
            <person name="Ward L.M."/>
            <person name="Hemp J."/>
            <person name="Shih P.M."/>
            <person name="Mcglynn S.E."/>
            <person name="Fischer W."/>
        </authorList>
    </citation>
    <scope>NUCLEOTIDE SEQUENCE [LARGE SCALE GENOMIC DNA]</scope>
    <source>
        <strain evidence="9">JP3_13</strain>
    </source>
</reference>
<feature type="transmembrane region" description="Helical" evidence="7">
    <location>
        <begin position="245"/>
        <end position="266"/>
    </location>
</feature>
<feature type="transmembrane region" description="Helical" evidence="7">
    <location>
        <begin position="118"/>
        <end position="139"/>
    </location>
</feature>
<sequence length="309" mass="34755">MVSTSRIDRLERSKRRREIGRLLTAYGFLLPSFIFFTIFLIIPLIAVVYLSFTNYNIVTAPEWVGLENYARLFQDPLFWRGLRNSFLYLIVTPILIVLSIWLAIVVNRKLRGIFIFRTVYYIPAVTSVVAVGMVFELVFAEPNGLINGVLLALGLIETPINFLTHPDSTLISIMLVTIWRGIGFYMVIFLAALQAVPEELYEAAAIDGANRFQQHLYITVPGIRPAIIFVAVISSISALKVFEEIFVMTDGSAGVLDSALTLMFYLYRQGFVNLNAGYAAAIAVIFTLLTLGFSIANLRFLERGSRDDR</sequence>
<dbReference type="InterPro" id="IPR035906">
    <property type="entry name" value="MetI-like_sf"/>
</dbReference>
<dbReference type="PROSITE" id="PS50928">
    <property type="entry name" value="ABC_TM1"/>
    <property type="match status" value="1"/>
</dbReference>
<name>A0A2M8PAY2_9CHLR</name>
<keyword evidence="3" id="KW-1003">Cell membrane</keyword>
<protein>
    <submittedName>
        <fullName evidence="9">Sugar ABC transporter permease</fullName>
    </submittedName>
</protein>